<dbReference type="EMBL" id="JABANN010000647">
    <property type="protein sequence ID" value="KAF4655369.1"/>
    <property type="molecule type" value="Genomic_DNA"/>
</dbReference>
<sequence>MGAGPLRDAESRSYWGNISGHPPVVSQEIMIACPGVALHIRTMIYACALLFATACAGLDAGPLGGYVPKGQVEGDYPIRILDFESQIYVKLADRDFQPHLGTSFRKGTTLEIKLSDESLGALEKKYPKKINSTTFTTVKFDDKKNIITVTYADGSPEEYRQSSR</sequence>
<evidence type="ECO:0000313" key="2">
    <source>
        <dbReference type="Proteomes" id="UP000572268"/>
    </source>
</evidence>
<dbReference type="AlphaFoldDB" id="A0A7J6L874"/>
<dbReference type="Proteomes" id="UP000572268">
    <property type="component" value="Unassembled WGS sequence"/>
</dbReference>
<accession>A0A7J6L874</accession>
<reference evidence="1 2" key="1">
    <citation type="submission" date="2020-04" db="EMBL/GenBank/DDBJ databases">
        <title>Perkinsus olseni comparative genomics.</title>
        <authorList>
            <person name="Bogema D.R."/>
        </authorList>
    </citation>
    <scope>NUCLEOTIDE SEQUENCE [LARGE SCALE GENOMIC DNA]</scope>
    <source>
        <strain evidence="1">ATCC PRA-31</strain>
    </source>
</reference>
<comment type="caution">
    <text evidence="1">The sequence shown here is derived from an EMBL/GenBank/DDBJ whole genome shotgun (WGS) entry which is preliminary data.</text>
</comment>
<protein>
    <submittedName>
        <fullName evidence="1">Uncharacterized protein</fullName>
    </submittedName>
</protein>
<proteinExistence type="predicted"/>
<organism evidence="1 2">
    <name type="scientific">Perkinsus olseni</name>
    <name type="common">Perkinsus atlanticus</name>
    <dbReference type="NCBI Taxonomy" id="32597"/>
    <lineage>
        <taxon>Eukaryota</taxon>
        <taxon>Sar</taxon>
        <taxon>Alveolata</taxon>
        <taxon>Perkinsozoa</taxon>
        <taxon>Perkinsea</taxon>
        <taxon>Perkinsida</taxon>
        <taxon>Perkinsidae</taxon>
        <taxon>Perkinsus</taxon>
    </lineage>
</organism>
<gene>
    <name evidence="1" type="ORF">FOL46_008274</name>
</gene>
<name>A0A7J6L874_PEROL</name>
<evidence type="ECO:0000313" key="1">
    <source>
        <dbReference type="EMBL" id="KAF4655369.1"/>
    </source>
</evidence>